<feature type="domain" description="TonB-dependent receptor-like beta-barrel" evidence="15">
    <location>
        <begin position="228"/>
        <end position="662"/>
    </location>
</feature>
<dbReference type="Pfam" id="PF07715">
    <property type="entry name" value="Plug"/>
    <property type="match status" value="1"/>
</dbReference>
<evidence type="ECO:0000259" key="16">
    <source>
        <dbReference type="Pfam" id="PF07715"/>
    </source>
</evidence>
<proteinExistence type="inferred from homology"/>
<dbReference type="PANTHER" id="PTHR32552">
    <property type="entry name" value="FERRICHROME IRON RECEPTOR-RELATED"/>
    <property type="match status" value="1"/>
</dbReference>
<evidence type="ECO:0000256" key="13">
    <source>
        <dbReference type="PROSITE-ProRule" id="PRU01360"/>
    </source>
</evidence>
<gene>
    <name evidence="17" type="ORF">IQ215_00700</name>
</gene>
<keyword evidence="17" id="KW-0675">Receptor</keyword>
<comment type="subcellular location">
    <subcellularLocation>
        <location evidence="1 13">Cell outer membrane</location>
        <topology evidence="1 13">Multi-pass membrane protein</topology>
    </subcellularLocation>
</comment>
<evidence type="ECO:0000259" key="15">
    <source>
        <dbReference type="Pfam" id="PF00593"/>
    </source>
</evidence>
<evidence type="ECO:0000256" key="8">
    <source>
        <dbReference type="ARBA" id="ARBA00023004"/>
    </source>
</evidence>
<evidence type="ECO:0000256" key="10">
    <source>
        <dbReference type="ARBA" id="ARBA00023077"/>
    </source>
</evidence>
<dbReference type="Gene3D" id="2.170.130.10">
    <property type="entry name" value="TonB-dependent receptor, plug domain"/>
    <property type="match status" value="1"/>
</dbReference>
<keyword evidence="11 13" id="KW-0472">Membrane</keyword>
<keyword evidence="10 14" id="KW-0798">TonB box</keyword>
<evidence type="ECO:0000256" key="6">
    <source>
        <dbReference type="ARBA" id="ARBA00022692"/>
    </source>
</evidence>
<evidence type="ECO:0000313" key="17">
    <source>
        <dbReference type="EMBL" id="MBE9221205.1"/>
    </source>
</evidence>
<comment type="similarity">
    <text evidence="2 13 14">Belongs to the TonB-dependent receptor family.</text>
</comment>
<feature type="domain" description="TonB-dependent receptor plug" evidence="16">
    <location>
        <begin position="56"/>
        <end position="155"/>
    </location>
</feature>
<name>A0ABR9UZY9_9CHRO</name>
<keyword evidence="9" id="KW-0406">Ion transport</keyword>
<keyword evidence="6 13" id="KW-0812">Transmembrane</keyword>
<reference evidence="17 18" key="1">
    <citation type="submission" date="2020-10" db="EMBL/GenBank/DDBJ databases">
        <authorList>
            <person name="Castelo-Branco R."/>
            <person name="Eusebio N."/>
            <person name="Adriana R."/>
            <person name="Vieira A."/>
            <person name="Brugerolle De Fraissinette N."/>
            <person name="Rezende De Castro R."/>
            <person name="Schneider M.P."/>
            <person name="Vasconcelos V."/>
            <person name="Leao P.N."/>
        </authorList>
    </citation>
    <scope>NUCLEOTIDE SEQUENCE [LARGE SCALE GENOMIC DNA]</scope>
    <source>
        <strain evidence="17 18">LEGE 03274</strain>
    </source>
</reference>
<dbReference type="InterPro" id="IPR036942">
    <property type="entry name" value="Beta-barrel_TonB_sf"/>
</dbReference>
<keyword evidence="18" id="KW-1185">Reference proteome</keyword>
<dbReference type="InterPro" id="IPR010105">
    <property type="entry name" value="TonB_sidphr_rcpt"/>
</dbReference>
<keyword evidence="3 13" id="KW-0813">Transport</keyword>
<evidence type="ECO:0000256" key="9">
    <source>
        <dbReference type="ARBA" id="ARBA00023065"/>
    </source>
</evidence>
<dbReference type="Proteomes" id="UP000654604">
    <property type="component" value="Unassembled WGS sequence"/>
</dbReference>
<evidence type="ECO:0000256" key="11">
    <source>
        <dbReference type="ARBA" id="ARBA00023136"/>
    </source>
</evidence>
<dbReference type="CDD" id="cd01347">
    <property type="entry name" value="ligand_gated_channel"/>
    <property type="match status" value="1"/>
</dbReference>
<evidence type="ECO:0000256" key="1">
    <source>
        <dbReference type="ARBA" id="ARBA00004571"/>
    </source>
</evidence>
<evidence type="ECO:0000256" key="4">
    <source>
        <dbReference type="ARBA" id="ARBA00022452"/>
    </source>
</evidence>
<organism evidence="17 18">
    <name type="scientific">Cyanobacterium stanieri LEGE 03274</name>
    <dbReference type="NCBI Taxonomy" id="1828756"/>
    <lineage>
        <taxon>Bacteria</taxon>
        <taxon>Bacillati</taxon>
        <taxon>Cyanobacteriota</taxon>
        <taxon>Cyanophyceae</taxon>
        <taxon>Oscillatoriophycideae</taxon>
        <taxon>Chroococcales</taxon>
        <taxon>Geminocystaceae</taxon>
        <taxon>Cyanobacterium</taxon>
    </lineage>
</organism>
<dbReference type="Gene3D" id="2.40.170.20">
    <property type="entry name" value="TonB-dependent receptor, beta-barrel domain"/>
    <property type="match status" value="1"/>
</dbReference>
<dbReference type="NCBIfam" id="TIGR01783">
    <property type="entry name" value="TonB-siderophor"/>
    <property type="match status" value="1"/>
</dbReference>
<evidence type="ECO:0000256" key="3">
    <source>
        <dbReference type="ARBA" id="ARBA00022448"/>
    </source>
</evidence>
<protein>
    <submittedName>
        <fullName evidence="17">TonB-dependent siderophore receptor</fullName>
    </submittedName>
</protein>
<comment type="caution">
    <text evidence="17">The sequence shown here is derived from an EMBL/GenBank/DDBJ whole genome shotgun (WGS) entry which is preliminary data.</text>
</comment>
<dbReference type="InterPro" id="IPR037066">
    <property type="entry name" value="Plug_dom_sf"/>
</dbReference>
<evidence type="ECO:0000256" key="2">
    <source>
        <dbReference type="ARBA" id="ARBA00009810"/>
    </source>
</evidence>
<dbReference type="InterPro" id="IPR000531">
    <property type="entry name" value="Beta-barrel_TonB"/>
</dbReference>
<evidence type="ECO:0000256" key="14">
    <source>
        <dbReference type="RuleBase" id="RU003357"/>
    </source>
</evidence>
<keyword evidence="5" id="KW-0410">Iron transport</keyword>
<accession>A0ABR9UZY9</accession>
<evidence type="ECO:0000313" key="18">
    <source>
        <dbReference type="Proteomes" id="UP000654604"/>
    </source>
</evidence>
<dbReference type="SUPFAM" id="SSF56935">
    <property type="entry name" value="Porins"/>
    <property type="match status" value="1"/>
</dbReference>
<keyword evidence="4 13" id="KW-1134">Transmembrane beta strand</keyword>
<evidence type="ECO:0000256" key="12">
    <source>
        <dbReference type="ARBA" id="ARBA00023237"/>
    </source>
</evidence>
<dbReference type="InterPro" id="IPR012910">
    <property type="entry name" value="Plug_dom"/>
</dbReference>
<keyword evidence="12 13" id="KW-0998">Cell outer membrane</keyword>
<dbReference type="PROSITE" id="PS52016">
    <property type="entry name" value="TONB_DEPENDENT_REC_3"/>
    <property type="match status" value="1"/>
</dbReference>
<evidence type="ECO:0000256" key="7">
    <source>
        <dbReference type="ARBA" id="ARBA00022729"/>
    </source>
</evidence>
<dbReference type="InterPro" id="IPR039426">
    <property type="entry name" value="TonB-dep_rcpt-like"/>
</dbReference>
<sequence length="692" mass="77833">MASIANDLTINIATENPTFMAQNNSPDIEVFSTQEAQPESYFTPNSTTGTGTQTPLIDVPQSIQVIPERVIDDRNVQELGDALETIPGVVSAGGRGTSGFGPGFTIRGFRTNENLYRNGIPYFSLAPLQTDDLASVDVLKGPASILYGAAEPGGIVNLTPKQPLENPFAEISATVGSFDNYKGAIDLSGPLNEDKTVKYRFNLAYRNYGSFRDFVEGRSIFISPTITWDISPQTSLNIYAQYFDISETNDEGIPVSENGIIDLPRNRFLGEDFAEFSQQQFTIGYNFEHQFNDNLAPRHNLQYLNYTPLRYIPFFDDFPDEQTGELPRLAYAADGNYNRLFTDAKLESKFNTGNIEHQLLLGVEYQHLSERPGFQFSDPYPSINIFNPVYTRVPYDIENEFFRDDFVNRFAVYIQDQIKFSNNLIFLGGLRYDHAYQFRTAGFVGDSRDEFEQTDSKISPRFGLVYKPIPNVSLYTSYTSSFRPSFGASRNGDGSSFEPETGQQWEVGVKADLLDRLSVTAAFFDIKKQNISTDDPTNPLLSIQTGEQTSRGFEVFVNGEVLPGWNVIGGFSHLDAFVNRDNSGFEGNILDNAPSNQFSLWTTYEVQEGNYQGLGFGLGLFYVGERQGTLDNTYILPSYFRTDLALFYKRDNWDAQVNIENLFDTNYFESGEFFSARPGAPFTVSGKFSWRF</sequence>
<keyword evidence="7" id="KW-0732">Signal</keyword>
<dbReference type="PANTHER" id="PTHR32552:SF68">
    <property type="entry name" value="FERRICHROME OUTER MEMBRANE TRANSPORTER_PHAGE RECEPTOR"/>
    <property type="match status" value="1"/>
</dbReference>
<evidence type="ECO:0000256" key="5">
    <source>
        <dbReference type="ARBA" id="ARBA00022496"/>
    </source>
</evidence>
<dbReference type="Pfam" id="PF00593">
    <property type="entry name" value="TonB_dep_Rec_b-barrel"/>
    <property type="match status" value="1"/>
</dbReference>
<dbReference type="EMBL" id="JADEWC010000001">
    <property type="protein sequence ID" value="MBE9221205.1"/>
    <property type="molecule type" value="Genomic_DNA"/>
</dbReference>
<keyword evidence="8" id="KW-0408">Iron</keyword>